<dbReference type="Proteomes" id="UP000239866">
    <property type="component" value="Unassembled WGS sequence"/>
</dbReference>
<dbReference type="PANTHER" id="PTHR43531">
    <property type="entry name" value="PROTEIN ICFG"/>
    <property type="match status" value="1"/>
</dbReference>
<keyword evidence="1" id="KW-0145">Chemotaxis</keyword>
<keyword evidence="3" id="KW-1133">Transmembrane helix</keyword>
<reference evidence="5 6" key="1">
    <citation type="submission" date="2018-03" db="EMBL/GenBank/DDBJ databases">
        <title>Marinobacter brunus sp. nov., a marine bacterium of Gamma-proteobacteria isolated from the surface seawater of the South China Sea.</title>
        <authorList>
            <person name="Cheng H."/>
            <person name="Wu Y.-H."/>
            <person name="Xamxidin M."/>
            <person name="Xu X.-W."/>
        </authorList>
    </citation>
    <scope>NUCLEOTIDE SEQUENCE [LARGE SCALE GENOMIC DNA]</scope>
    <source>
        <strain evidence="5 6">NH169-3</strain>
    </source>
</reference>
<feature type="transmembrane region" description="Helical" evidence="3">
    <location>
        <begin position="20"/>
        <end position="41"/>
    </location>
</feature>
<dbReference type="CDD" id="cd06225">
    <property type="entry name" value="HAMP"/>
    <property type="match status" value="1"/>
</dbReference>
<dbReference type="InterPro" id="IPR032255">
    <property type="entry name" value="HBM"/>
</dbReference>
<feature type="domain" description="HAMP" evidence="4">
    <location>
        <begin position="291"/>
        <end position="343"/>
    </location>
</feature>
<dbReference type="EMBL" id="PXNP01000076">
    <property type="protein sequence ID" value="PSF07075.1"/>
    <property type="molecule type" value="Genomic_DNA"/>
</dbReference>
<dbReference type="AlphaFoldDB" id="A0A2T1KAC9"/>
<dbReference type="RefSeq" id="WP_106762327.1">
    <property type="nucleotide sequence ID" value="NZ_PXNP01000076.1"/>
</dbReference>
<comment type="similarity">
    <text evidence="2">Belongs to the methyl-accepting chemotaxis (MCP) protein family.</text>
</comment>
<dbReference type="InterPro" id="IPR003660">
    <property type="entry name" value="HAMP_dom"/>
</dbReference>
<evidence type="ECO:0000313" key="5">
    <source>
        <dbReference type="EMBL" id="PSF07075.1"/>
    </source>
</evidence>
<sequence length="353" mass="38110">MSLISRALGRLSLSIGQKMAVGFSLLIALSVTTGLIGGLALERYGESARTVALTSKLQAGFLAARTEEKNFLLHQNPEAIARAQGELDSIHSVSEELLTTLPKAGQALVAEIQSEARKYSGLLQDVVVTLEDLGQSRDALALEEQILAAHLSNESRLQLAPAMFAQMQRDERDFLVTGAPETLQAFMDRLKRTTASIEASSLSLFEQRQVTELFQGYGAALQNAADLMATSRTLEGRMEASANSGVAATSQLQTDQVSRMTGDRQLATLAIAIATLVSILLGALLAWFLTRLIVRPIRDAVKAAQKVAEGDLRDELTSSRKDESGLLLNALGRMIDNLRDLIHQIDGNAREIA</sequence>
<dbReference type="GO" id="GO:0005886">
    <property type="term" value="C:plasma membrane"/>
    <property type="evidence" value="ECO:0007669"/>
    <property type="project" value="TreeGrafter"/>
</dbReference>
<evidence type="ECO:0000256" key="2">
    <source>
        <dbReference type="ARBA" id="ARBA00029447"/>
    </source>
</evidence>
<evidence type="ECO:0000259" key="4">
    <source>
        <dbReference type="PROSITE" id="PS50885"/>
    </source>
</evidence>
<evidence type="ECO:0000313" key="6">
    <source>
        <dbReference type="Proteomes" id="UP000239866"/>
    </source>
</evidence>
<evidence type="ECO:0000256" key="3">
    <source>
        <dbReference type="SAM" id="Phobius"/>
    </source>
</evidence>
<evidence type="ECO:0000256" key="1">
    <source>
        <dbReference type="ARBA" id="ARBA00022500"/>
    </source>
</evidence>
<accession>A0A2T1KAC9</accession>
<keyword evidence="3" id="KW-0472">Membrane</keyword>
<dbReference type="SUPFAM" id="SSF158472">
    <property type="entry name" value="HAMP domain-like"/>
    <property type="match status" value="1"/>
</dbReference>
<dbReference type="GO" id="GO:0006935">
    <property type="term" value="P:chemotaxis"/>
    <property type="evidence" value="ECO:0007669"/>
    <property type="project" value="UniProtKB-KW"/>
</dbReference>
<proteinExistence type="inferred from homology"/>
<feature type="transmembrane region" description="Helical" evidence="3">
    <location>
        <begin position="266"/>
        <end position="289"/>
    </location>
</feature>
<dbReference type="GO" id="GO:0007165">
    <property type="term" value="P:signal transduction"/>
    <property type="evidence" value="ECO:0007669"/>
    <property type="project" value="InterPro"/>
</dbReference>
<comment type="caution">
    <text evidence="5">The sequence shown here is derived from an EMBL/GenBank/DDBJ whole genome shotgun (WGS) entry which is preliminary data.</text>
</comment>
<dbReference type="PANTHER" id="PTHR43531:SF11">
    <property type="entry name" value="METHYL-ACCEPTING CHEMOTAXIS PROTEIN 3"/>
    <property type="match status" value="1"/>
</dbReference>
<dbReference type="Gene3D" id="6.10.340.10">
    <property type="match status" value="1"/>
</dbReference>
<dbReference type="SMART" id="SM00304">
    <property type="entry name" value="HAMP"/>
    <property type="match status" value="1"/>
</dbReference>
<keyword evidence="6" id="KW-1185">Reference proteome</keyword>
<keyword evidence="3" id="KW-0812">Transmembrane</keyword>
<dbReference type="Pfam" id="PF00672">
    <property type="entry name" value="HAMP"/>
    <property type="match status" value="1"/>
</dbReference>
<dbReference type="GO" id="GO:0004888">
    <property type="term" value="F:transmembrane signaling receptor activity"/>
    <property type="evidence" value="ECO:0007669"/>
    <property type="project" value="TreeGrafter"/>
</dbReference>
<dbReference type="PROSITE" id="PS50885">
    <property type="entry name" value="HAMP"/>
    <property type="match status" value="1"/>
</dbReference>
<name>A0A2T1KAC9_9GAMM</name>
<organism evidence="5 6">
    <name type="scientific">Marinobacter fuscus</name>
    <dbReference type="NCBI Taxonomy" id="2109942"/>
    <lineage>
        <taxon>Bacteria</taxon>
        <taxon>Pseudomonadati</taxon>
        <taxon>Pseudomonadota</taxon>
        <taxon>Gammaproteobacteria</taxon>
        <taxon>Pseudomonadales</taxon>
        <taxon>Marinobacteraceae</taxon>
        <taxon>Marinobacter</taxon>
    </lineage>
</organism>
<protein>
    <recommendedName>
        <fullName evidence="4">HAMP domain-containing protein</fullName>
    </recommendedName>
</protein>
<gene>
    <name evidence="5" type="ORF">C7H09_09740</name>
</gene>
<dbReference type="InterPro" id="IPR051310">
    <property type="entry name" value="MCP_chemotaxis"/>
</dbReference>
<dbReference type="SMART" id="SM01358">
    <property type="entry name" value="HBM"/>
    <property type="match status" value="1"/>
</dbReference>
<dbReference type="OrthoDB" id="8724845at2"/>